<accession>A0A1L9U037</accession>
<feature type="compositionally biased region" description="Low complexity" evidence="4">
    <location>
        <begin position="206"/>
        <end position="218"/>
    </location>
</feature>
<organism evidence="6 7">
    <name type="scientific">Aspergillus sydowii CBS 593.65</name>
    <dbReference type="NCBI Taxonomy" id="1036612"/>
    <lineage>
        <taxon>Eukaryota</taxon>
        <taxon>Fungi</taxon>
        <taxon>Dikarya</taxon>
        <taxon>Ascomycota</taxon>
        <taxon>Pezizomycotina</taxon>
        <taxon>Eurotiomycetes</taxon>
        <taxon>Eurotiomycetidae</taxon>
        <taxon>Eurotiales</taxon>
        <taxon>Aspergillaceae</taxon>
        <taxon>Aspergillus</taxon>
        <taxon>Aspergillus subgen. Nidulantes</taxon>
    </lineage>
</organism>
<feature type="compositionally biased region" description="Low complexity" evidence="4">
    <location>
        <begin position="414"/>
        <end position="429"/>
    </location>
</feature>
<sequence length="687" mass="74494">MQAVQYEQLASPGESPTYTDHRLLQDLSPTKSPTPKNVAFELLLDENSKARARIPMRVQIYPHDTTDSIVTTVKNFYGIYDGAAGVSFEDEHNTTLIARYENLKNNMTVYVRVMPVQAYEEGYGDMYYGPMPIDNRKRPSLGEPFQMASAMQAMQPSENGQSPSRPASRVARKRSVSPSGRSRRSASQHKQLSRPGLKSRGSSTHGSIYDDAGYSDSDGGYGSVSGAKKARSEHFASSEISMENILQDGRRKRPKFDSSELPLFVPPQVPLTTSTSSISPQRRSIGQEGVGSPFARPMHRSHNPYQQPLPSPQSYGHSDHIYGPGSTRNGIYTTPMVPEHGHRLRDRTTLHSSVPFSNPAGRTGGPGILPTPDPTIASCISDEDVAMQLIRLGDASNFSHGRTSASTLDDAFSGAAEAASSTGATSDGEGYSEDDDDLPARPRERLDSSPMLPPGTAKHTHKRLDDILPSFDSSDASYDSPDNEYPHDDFEGGMVKNEVDEDSFHESMPKAKKVKSRAISTTSSSKARGPKSTQIRPNKNGIKSSSTSASRKVKPTPTVPSNKAAPPQVANPAPPRKASTSSINGQHPLAADEEDLSTKPRCQRCRKSKKGCDRQRPCGRCKDAGIGIEGCISEDEGNGRKGRYGRHMGVPVKKTGDAISVTSEVQAPIPAVPMTASVVDKSKKRKR</sequence>
<dbReference type="EMBL" id="KV878582">
    <property type="protein sequence ID" value="OJJ65041.1"/>
    <property type="molecule type" value="Genomic_DNA"/>
</dbReference>
<feature type="region of interest" description="Disordered" evidence="4">
    <location>
        <begin position="414"/>
        <end position="650"/>
    </location>
</feature>
<dbReference type="AlphaFoldDB" id="A0A1L9U037"/>
<feature type="region of interest" description="Disordered" evidence="4">
    <location>
        <begin position="1"/>
        <end position="20"/>
    </location>
</feature>
<dbReference type="SMART" id="SM00066">
    <property type="entry name" value="GAL4"/>
    <property type="match status" value="1"/>
</dbReference>
<proteinExistence type="predicted"/>
<name>A0A1L9U037_9EURO</name>
<feature type="compositionally biased region" description="Polar residues" evidence="4">
    <location>
        <begin position="152"/>
        <end position="165"/>
    </location>
</feature>
<feature type="compositionally biased region" description="Polar residues" evidence="4">
    <location>
        <begin position="270"/>
        <end position="284"/>
    </location>
</feature>
<feature type="compositionally biased region" description="Basic residues" evidence="4">
    <location>
        <begin position="170"/>
        <end position="187"/>
    </location>
</feature>
<dbReference type="Proteomes" id="UP000184356">
    <property type="component" value="Unassembled WGS sequence"/>
</dbReference>
<dbReference type="CDD" id="cd00067">
    <property type="entry name" value="GAL4"/>
    <property type="match status" value="1"/>
</dbReference>
<keyword evidence="2" id="KW-0804">Transcription</keyword>
<protein>
    <recommendedName>
        <fullName evidence="5">Zn(2)-C6 fungal-type domain-containing protein</fullName>
    </recommendedName>
</protein>
<keyword evidence="1" id="KW-0805">Transcription regulation</keyword>
<feature type="compositionally biased region" description="Basic and acidic residues" evidence="4">
    <location>
        <begin position="438"/>
        <end position="447"/>
    </location>
</feature>
<keyword evidence="7" id="KW-1185">Reference proteome</keyword>
<feature type="compositionally biased region" description="Low complexity" evidence="4">
    <location>
        <begin position="304"/>
        <end position="315"/>
    </location>
</feature>
<evidence type="ECO:0000313" key="6">
    <source>
        <dbReference type="EMBL" id="OJJ65041.1"/>
    </source>
</evidence>
<dbReference type="GeneID" id="63760418"/>
<feature type="compositionally biased region" description="Polar residues" evidence="4">
    <location>
        <begin position="518"/>
        <end position="550"/>
    </location>
</feature>
<dbReference type="RefSeq" id="XP_040708847.1">
    <property type="nucleotide sequence ID" value="XM_040844345.1"/>
</dbReference>
<dbReference type="OrthoDB" id="4150467at2759"/>
<keyword evidence="3" id="KW-0539">Nucleus</keyword>
<dbReference type="GO" id="GO:0008270">
    <property type="term" value="F:zinc ion binding"/>
    <property type="evidence" value="ECO:0007669"/>
    <property type="project" value="InterPro"/>
</dbReference>
<gene>
    <name evidence="6" type="ORF">ASPSYDRAFT_27003</name>
</gene>
<evidence type="ECO:0000256" key="2">
    <source>
        <dbReference type="ARBA" id="ARBA00023163"/>
    </source>
</evidence>
<feature type="compositionally biased region" description="Basic and acidic residues" evidence="4">
    <location>
        <begin position="610"/>
        <end position="623"/>
    </location>
</feature>
<feature type="region of interest" description="Disordered" evidence="4">
    <location>
        <begin position="151"/>
        <end position="226"/>
    </location>
</feature>
<evidence type="ECO:0000259" key="5">
    <source>
        <dbReference type="PROSITE" id="PS50048"/>
    </source>
</evidence>
<evidence type="ECO:0000256" key="4">
    <source>
        <dbReference type="SAM" id="MobiDB-lite"/>
    </source>
</evidence>
<evidence type="ECO:0000256" key="3">
    <source>
        <dbReference type="ARBA" id="ARBA00023242"/>
    </source>
</evidence>
<feature type="region of interest" description="Disordered" evidence="4">
    <location>
        <begin position="241"/>
        <end position="374"/>
    </location>
</feature>
<evidence type="ECO:0000256" key="1">
    <source>
        <dbReference type="ARBA" id="ARBA00023015"/>
    </source>
</evidence>
<evidence type="ECO:0000313" key="7">
    <source>
        <dbReference type="Proteomes" id="UP000184356"/>
    </source>
</evidence>
<dbReference type="VEuPathDB" id="FungiDB:ASPSYDRAFT_27003"/>
<dbReference type="GO" id="GO:0000981">
    <property type="term" value="F:DNA-binding transcription factor activity, RNA polymerase II-specific"/>
    <property type="evidence" value="ECO:0007669"/>
    <property type="project" value="InterPro"/>
</dbReference>
<feature type="domain" description="Zn(2)-C6 fungal-type" evidence="5">
    <location>
        <begin position="601"/>
        <end position="633"/>
    </location>
</feature>
<dbReference type="PROSITE" id="PS50048">
    <property type="entry name" value="ZN2_CY6_FUNGAL_2"/>
    <property type="match status" value="1"/>
</dbReference>
<dbReference type="InterPro" id="IPR001138">
    <property type="entry name" value="Zn2Cys6_DnaBD"/>
</dbReference>
<reference evidence="7" key="1">
    <citation type="journal article" date="2017" name="Genome Biol.">
        <title>Comparative genomics reveals high biological diversity and specific adaptations in the industrially and medically important fungal genus Aspergillus.</title>
        <authorList>
            <person name="de Vries R.P."/>
            <person name="Riley R."/>
            <person name="Wiebenga A."/>
            <person name="Aguilar-Osorio G."/>
            <person name="Amillis S."/>
            <person name="Uchima C.A."/>
            <person name="Anderluh G."/>
            <person name="Asadollahi M."/>
            <person name="Askin M."/>
            <person name="Barry K."/>
            <person name="Battaglia E."/>
            <person name="Bayram O."/>
            <person name="Benocci T."/>
            <person name="Braus-Stromeyer S.A."/>
            <person name="Caldana C."/>
            <person name="Canovas D."/>
            <person name="Cerqueira G.C."/>
            <person name="Chen F."/>
            <person name="Chen W."/>
            <person name="Choi C."/>
            <person name="Clum A."/>
            <person name="Dos Santos R.A."/>
            <person name="Damasio A.R."/>
            <person name="Diallinas G."/>
            <person name="Emri T."/>
            <person name="Fekete E."/>
            <person name="Flipphi M."/>
            <person name="Freyberg S."/>
            <person name="Gallo A."/>
            <person name="Gournas C."/>
            <person name="Habgood R."/>
            <person name="Hainaut M."/>
            <person name="Harispe M.L."/>
            <person name="Henrissat B."/>
            <person name="Hilden K.S."/>
            <person name="Hope R."/>
            <person name="Hossain A."/>
            <person name="Karabika E."/>
            <person name="Karaffa L."/>
            <person name="Karanyi Z."/>
            <person name="Krasevec N."/>
            <person name="Kuo A."/>
            <person name="Kusch H."/>
            <person name="LaButti K."/>
            <person name="Lagendijk E.L."/>
            <person name="Lapidus A."/>
            <person name="Levasseur A."/>
            <person name="Lindquist E."/>
            <person name="Lipzen A."/>
            <person name="Logrieco A.F."/>
            <person name="MacCabe A."/>
            <person name="Maekelae M.R."/>
            <person name="Malavazi I."/>
            <person name="Melin P."/>
            <person name="Meyer V."/>
            <person name="Mielnichuk N."/>
            <person name="Miskei M."/>
            <person name="Molnar A.P."/>
            <person name="Mule G."/>
            <person name="Ngan C.Y."/>
            <person name="Orejas M."/>
            <person name="Orosz E."/>
            <person name="Ouedraogo J.P."/>
            <person name="Overkamp K.M."/>
            <person name="Park H.-S."/>
            <person name="Perrone G."/>
            <person name="Piumi F."/>
            <person name="Punt P.J."/>
            <person name="Ram A.F."/>
            <person name="Ramon A."/>
            <person name="Rauscher S."/>
            <person name="Record E."/>
            <person name="Riano-Pachon D.M."/>
            <person name="Robert V."/>
            <person name="Roehrig J."/>
            <person name="Ruller R."/>
            <person name="Salamov A."/>
            <person name="Salih N.S."/>
            <person name="Samson R.A."/>
            <person name="Sandor E."/>
            <person name="Sanguinetti M."/>
            <person name="Schuetze T."/>
            <person name="Sepcic K."/>
            <person name="Shelest E."/>
            <person name="Sherlock G."/>
            <person name="Sophianopoulou V."/>
            <person name="Squina F.M."/>
            <person name="Sun H."/>
            <person name="Susca A."/>
            <person name="Todd R.B."/>
            <person name="Tsang A."/>
            <person name="Unkles S.E."/>
            <person name="van de Wiele N."/>
            <person name="van Rossen-Uffink D."/>
            <person name="Oliveira J.V."/>
            <person name="Vesth T.C."/>
            <person name="Visser J."/>
            <person name="Yu J.-H."/>
            <person name="Zhou M."/>
            <person name="Andersen M.R."/>
            <person name="Archer D.B."/>
            <person name="Baker S.E."/>
            <person name="Benoit I."/>
            <person name="Brakhage A.A."/>
            <person name="Braus G.H."/>
            <person name="Fischer R."/>
            <person name="Frisvad J.C."/>
            <person name="Goldman G.H."/>
            <person name="Houbraken J."/>
            <person name="Oakley B."/>
            <person name="Pocsi I."/>
            <person name="Scazzocchio C."/>
            <person name="Seiboth B."/>
            <person name="vanKuyk P.A."/>
            <person name="Wortman J."/>
            <person name="Dyer P.S."/>
            <person name="Grigoriev I.V."/>
        </authorList>
    </citation>
    <scope>NUCLEOTIDE SEQUENCE [LARGE SCALE GENOMIC DNA]</scope>
    <source>
        <strain evidence="7">CBS 593.65</strain>
    </source>
</reference>